<dbReference type="Proteomes" id="UP001234178">
    <property type="component" value="Unassembled WGS sequence"/>
</dbReference>
<proteinExistence type="predicted"/>
<evidence type="ECO:0000256" key="1">
    <source>
        <dbReference type="SAM" id="MobiDB-lite"/>
    </source>
</evidence>
<evidence type="ECO:0000313" key="3">
    <source>
        <dbReference type="Proteomes" id="UP001234178"/>
    </source>
</evidence>
<protein>
    <submittedName>
        <fullName evidence="2">Uncharacterized protein</fullName>
    </submittedName>
</protein>
<feature type="region of interest" description="Disordered" evidence="1">
    <location>
        <begin position="56"/>
        <end position="76"/>
    </location>
</feature>
<keyword evidence="3" id="KW-1185">Reference proteome</keyword>
<sequence length="111" mass="12420">MDGRRPTAGSMASSHVTYTAMAPARLLCAQSKEAVERDKWWNTRKNRCVVLSHRGRSSELEDDRSRPTLRPRRMGGIQKAGVRLRIASSVDNRPRVTAINYGAHFTSGPQN</sequence>
<evidence type="ECO:0000313" key="2">
    <source>
        <dbReference type="EMBL" id="KAK4020973.1"/>
    </source>
</evidence>
<name>A0ABR0A750_9CRUS</name>
<comment type="caution">
    <text evidence="2">The sequence shown here is derived from an EMBL/GenBank/DDBJ whole genome shotgun (WGS) entry which is preliminary data.</text>
</comment>
<organism evidence="2 3">
    <name type="scientific">Daphnia magna</name>
    <dbReference type="NCBI Taxonomy" id="35525"/>
    <lineage>
        <taxon>Eukaryota</taxon>
        <taxon>Metazoa</taxon>
        <taxon>Ecdysozoa</taxon>
        <taxon>Arthropoda</taxon>
        <taxon>Crustacea</taxon>
        <taxon>Branchiopoda</taxon>
        <taxon>Diplostraca</taxon>
        <taxon>Cladocera</taxon>
        <taxon>Anomopoda</taxon>
        <taxon>Daphniidae</taxon>
        <taxon>Daphnia</taxon>
    </lineage>
</organism>
<gene>
    <name evidence="2" type="ORF">OUZ56_002908</name>
</gene>
<reference evidence="2 3" key="1">
    <citation type="journal article" date="2023" name="Nucleic Acids Res.">
        <title>The hologenome of Daphnia magna reveals possible DNA methylation and microbiome-mediated evolution of the host genome.</title>
        <authorList>
            <person name="Chaturvedi A."/>
            <person name="Li X."/>
            <person name="Dhandapani V."/>
            <person name="Marshall H."/>
            <person name="Kissane S."/>
            <person name="Cuenca-Cambronero M."/>
            <person name="Asole G."/>
            <person name="Calvet F."/>
            <person name="Ruiz-Romero M."/>
            <person name="Marangio P."/>
            <person name="Guigo R."/>
            <person name="Rago D."/>
            <person name="Mirbahai L."/>
            <person name="Eastwood N."/>
            <person name="Colbourne J.K."/>
            <person name="Zhou J."/>
            <person name="Mallon E."/>
            <person name="Orsini L."/>
        </authorList>
    </citation>
    <scope>NUCLEOTIDE SEQUENCE [LARGE SCALE GENOMIC DNA]</scope>
    <source>
        <strain evidence="2">LRV0_1</strain>
    </source>
</reference>
<accession>A0ABR0A750</accession>
<dbReference type="EMBL" id="JAOYFB010000036">
    <property type="protein sequence ID" value="KAK4020973.1"/>
    <property type="molecule type" value="Genomic_DNA"/>
</dbReference>
<feature type="compositionally biased region" description="Basic and acidic residues" evidence="1">
    <location>
        <begin position="56"/>
        <end position="66"/>
    </location>
</feature>